<gene>
    <name evidence="4" type="ORF">ABB30_10155</name>
</gene>
<organism evidence="4 5">
    <name type="scientific">Stenotrophomonas ginsengisoli</name>
    <dbReference type="NCBI Taxonomy" id="336566"/>
    <lineage>
        <taxon>Bacteria</taxon>
        <taxon>Pseudomonadati</taxon>
        <taxon>Pseudomonadota</taxon>
        <taxon>Gammaproteobacteria</taxon>
        <taxon>Lysobacterales</taxon>
        <taxon>Lysobacteraceae</taxon>
        <taxon>Stenotrophomonas</taxon>
    </lineage>
</organism>
<dbReference type="InterPro" id="IPR029045">
    <property type="entry name" value="ClpP/crotonase-like_dom_sf"/>
</dbReference>
<comment type="similarity">
    <text evidence="1 3">Belongs to the enoyl-CoA hydratase/isomerase family.</text>
</comment>
<dbReference type="GO" id="GO:0006635">
    <property type="term" value="P:fatty acid beta-oxidation"/>
    <property type="evidence" value="ECO:0007669"/>
    <property type="project" value="TreeGrafter"/>
</dbReference>
<dbReference type="RefSeq" id="WP_057638194.1">
    <property type="nucleotide sequence ID" value="NZ_LDJM01000025.1"/>
</dbReference>
<dbReference type="CDD" id="cd06558">
    <property type="entry name" value="crotonase-like"/>
    <property type="match status" value="1"/>
</dbReference>
<keyword evidence="5" id="KW-1185">Reference proteome</keyword>
<sequence length="265" mass="27804">MSDYKNQAWTGLQLEVREHTALVTLHNPPAHTWTVDSLNALRDLVGQLNADRDIYALVITGDGEKFFSAGADLKQFASGDKAAARAAARAFGQAFEALSDFRGVSIAAINGYAMGGGLECALACDLRIIEAHAQVALPEATVGLLPCAGGTQNLTRLVGEGWAKRMILLGERIDAGTAVSIGLAEAQVDKGAALALALEWAAKAARQSPTSVAACKTLVQSTRSGSHVSALVAEREAFVDLFDSADQVEGVAAFLEKRAPAWKNA</sequence>
<proteinExistence type="inferred from homology"/>
<dbReference type="EMBL" id="LDJM01000025">
    <property type="protein sequence ID" value="KRG76173.1"/>
    <property type="molecule type" value="Genomic_DNA"/>
</dbReference>
<dbReference type="GO" id="GO:0016836">
    <property type="term" value="F:hydro-lyase activity"/>
    <property type="evidence" value="ECO:0007669"/>
    <property type="project" value="UniProtKB-ARBA"/>
</dbReference>
<dbReference type="InterPro" id="IPR018376">
    <property type="entry name" value="Enoyl-CoA_hyd/isom_CS"/>
</dbReference>
<dbReference type="FunFam" id="3.90.226.10:FF:000009">
    <property type="entry name" value="Carnitinyl-CoA dehydratase"/>
    <property type="match status" value="1"/>
</dbReference>
<evidence type="ECO:0000256" key="2">
    <source>
        <dbReference type="ARBA" id="ARBA00023239"/>
    </source>
</evidence>
<dbReference type="Gene3D" id="3.90.226.10">
    <property type="entry name" value="2-enoyl-CoA Hydratase, Chain A, domain 1"/>
    <property type="match status" value="1"/>
</dbReference>
<dbReference type="InterPro" id="IPR001753">
    <property type="entry name" value="Enoyl-CoA_hydra/iso"/>
</dbReference>
<name>A0A0R0D1Z3_9GAMM</name>
<dbReference type="PATRIC" id="fig|336566.3.peg.1449"/>
<evidence type="ECO:0000313" key="4">
    <source>
        <dbReference type="EMBL" id="KRG76173.1"/>
    </source>
</evidence>
<dbReference type="FunFam" id="1.10.12.10:FF:000001">
    <property type="entry name" value="Probable enoyl-CoA hydratase, mitochondrial"/>
    <property type="match status" value="1"/>
</dbReference>
<dbReference type="Gene3D" id="1.10.12.10">
    <property type="entry name" value="Lyase 2-enoyl-coa Hydratase, Chain A, domain 2"/>
    <property type="match status" value="1"/>
</dbReference>
<keyword evidence="2" id="KW-0456">Lyase</keyword>
<evidence type="ECO:0000256" key="1">
    <source>
        <dbReference type="ARBA" id="ARBA00005254"/>
    </source>
</evidence>
<dbReference type="Pfam" id="PF00378">
    <property type="entry name" value="ECH_1"/>
    <property type="match status" value="1"/>
</dbReference>
<dbReference type="OrthoDB" id="9807606at2"/>
<dbReference type="Proteomes" id="UP000050956">
    <property type="component" value="Unassembled WGS sequence"/>
</dbReference>
<dbReference type="PANTHER" id="PTHR11941">
    <property type="entry name" value="ENOYL-COA HYDRATASE-RELATED"/>
    <property type="match status" value="1"/>
</dbReference>
<protein>
    <submittedName>
        <fullName evidence="4">Enoyl-CoA hydratase</fullName>
    </submittedName>
</protein>
<evidence type="ECO:0000313" key="5">
    <source>
        <dbReference type="Proteomes" id="UP000050956"/>
    </source>
</evidence>
<accession>A0A0R0D1Z3</accession>
<dbReference type="InterPro" id="IPR014748">
    <property type="entry name" value="Enoyl-CoA_hydra_C"/>
</dbReference>
<dbReference type="PANTHER" id="PTHR11941:SF141">
    <property type="entry name" value="ENOYL-COA HYDRATASE_ISOMERASE-RELATED"/>
    <property type="match status" value="1"/>
</dbReference>
<comment type="caution">
    <text evidence="4">The sequence shown here is derived from an EMBL/GenBank/DDBJ whole genome shotgun (WGS) entry which is preliminary data.</text>
</comment>
<dbReference type="PROSITE" id="PS00166">
    <property type="entry name" value="ENOYL_COA_HYDRATASE"/>
    <property type="match status" value="1"/>
</dbReference>
<evidence type="ECO:0000256" key="3">
    <source>
        <dbReference type="RuleBase" id="RU003707"/>
    </source>
</evidence>
<dbReference type="NCBIfam" id="NF006566">
    <property type="entry name" value="PRK09076.1"/>
    <property type="match status" value="1"/>
</dbReference>
<dbReference type="SUPFAM" id="SSF52096">
    <property type="entry name" value="ClpP/crotonase"/>
    <property type="match status" value="1"/>
</dbReference>
<dbReference type="STRING" id="336566.ABB30_10155"/>
<dbReference type="AlphaFoldDB" id="A0A0R0D1Z3"/>
<reference evidence="4 5" key="1">
    <citation type="submission" date="2015-05" db="EMBL/GenBank/DDBJ databases">
        <title>Genome sequencing and analysis of members of genus Stenotrophomonas.</title>
        <authorList>
            <person name="Patil P.P."/>
            <person name="Midha S."/>
            <person name="Patil P.B."/>
        </authorList>
    </citation>
    <scope>NUCLEOTIDE SEQUENCE [LARGE SCALE GENOMIC DNA]</scope>
    <source>
        <strain evidence="4 5">DSM 24757</strain>
    </source>
</reference>